<evidence type="ECO:0000256" key="1">
    <source>
        <dbReference type="ARBA" id="ARBA00022596"/>
    </source>
</evidence>
<accession>A0A0X8FDA9</accession>
<sequence>MSHLFVNCEYGISGDLTLAALVDLGADPQYIESELKKLPIDDFSMSFSKKDEKGITANKLNLNFAELDEDHDHHGHHHHSAQGIFQLIEESDLADRVKERSLAIFKEVARAEGKIHGKPADQIHFHEVGAMDSIIDIIGVCLALEDLDVDYLTFSKVPTGHGKIEIAHGLYPVPAPATMEILVGVPLSAFTAEGELTTPTGAAFAKVLADDYADVVEGTVEKIGYGVGDREFDHPNVLRIALLKKN</sequence>
<name>A0A0X8FDA9_9LACT</name>
<keyword evidence="5" id="KW-1185">Reference proteome</keyword>
<organism evidence="3 4">
    <name type="scientific">Aerococcus urinae</name>
    <dbReference type="NCBI Taxonomy" id="1376"/>
    <lineage>
        <taxon>Bacteria</taxon>
        <taxon>Bacillati</taxon>
        <taxon>Bacillota</taxon>
        <taxon>Bacilli</taxon>
        <taxon>Lactobacillales</taxon>
        <taxon>Aerococcaceae</taxon>
        <taxon>Aerococcus</taxon>
    </lineage>
</organism>
<evidence type="ECO:0000313" key="5">
    <source>
        <dbReference type="Proteomes" id="UP001069145"/>
    </source>
</evidence>
<dbReference type="PANTHER" id="PTHR36566">
    <property type="entry name" value="NICKEL INSERTION PROTEIN-RELATED"/>
    <property type="match status" value="1"/>
</dbReference>
<reference evidence="2" key="2">
    <citation type="submission" date="2022-09" db="EMBL/GenBank/DDBJ databases">
        <title>Aerococcus urinae taxonomy study.</title>
        <authorList>
            <person name="Christensen J."/>
            <person name="Senneby E."/>
        </authorList>
    </citation>
    <scope>NUCLEOTIDE SEQUENCE</scope>
    <source>
        <strain evidence="2">NLD-066-U95</strain>
    </source>
</reference>
<dbReference type="EMBL" id="CP065662">
    <property type="protein sequence ID" value="QPS01471.1"/>
    <property type="molecule type" value="Genomic_DNA"/>
</dbReference>
<dbReference type="RefSeq" id="WP_060777701.1">
    <property type="nucleotide sequence ID" value="NZ_CAJHLF010000001.1"/>
</dbReference>
<dbReference type="Pfam" id="PF01969">
    <property type="entry name" value="Ni_insertion"/>
    <property type="match status" value="1"/>
</dbReference>
<evidence type="ECO:0000313" key="3">
    <source>
        <dbReference type="EMBL" id="QPS01471.1"/>
    </source>
</evidence>
<dbReference type="OrthoDB" id="9765625at2"/>
<keyword evidence="1" id="KW-0533">Nickel</keyword>
<evidence type="ECO:0000313" key="2">
    <source>
        <dbReference type="EMBL" id="MCY3053302.1"/>
    </source>
</evidence>
<dbReference type="Proteomes" id="UP000594771">
    <property type="component" value="Chromosome"/>
</dbReference>
<evidence type="ECO:0000313" key="4">
    <source>
        <dbReference type="Proteomes" id="UP000594771"/>
    </source>
</evidence>
<dbReference type="EMBL" id="JAOTML010000004">
    <property type="protein sequence ID" value="MCY3053302.1"/>
    <property type="molecule type" value="Genomic_DNA"/>
</dbReference>
<reference evidence="3 4" key="1">
    <citation type="submission" date="2020-12" db="EMBL/GenBank/DDBJ databases">
        <title>FDA dAtabase for Regulatory Grade micrObial Sequences (FDA-ARGOS): Supporting development and validation of Infectious Disease Dx tests.</title>
        <authorList>
            <person name="Sproer C."/>
            <person name="Gronow S."/>
            <person name="Severitt S."/>
            <person name="Schroder I."/>
            <person name="Tallon L."/>
            <person name="Sadzewicz L."/>
            <person name="Zhao X."/>
            <person name="Boylan J."/>
            <person name="Ott S."/>
            <person name="Bowen H."/>
            <person name="Vavikolanu K."/>
            <person name="Mehta A."/>
            <person name="Aluvathingal J."/>
            <person name="Nadendla S."/>
            <person name="Lowell S."/>
            <person name="Myers T."/>
            <person name="Yan Y."/>
            <person name="Sichtig H."/>
        </authorList>
    </citation>
    <scope>NUCLEOTIDE SEQUENCE [LARGE SCALE GENOMIC DNA]</scope>
    <source>
        <strain evidence="3 4">FDAARGOS_911</strain>
    </source>
</reference>
<dbReference type="KEGG" id="aun:AWM73_01170"/>
<dbReference type="Proteomes" id="UP001069145">
    <property type="component" value="Unassembled WGS sequence"/>
</dbReference>
<protein>
    <submittedName>
        <fullName evidence="3">LarC family nickel insertion protein</fullName>
    </submittedName>
</protein>
<dbReference type="AlphaFoldDB" id="A0A0X8FDA9"/>
<gene>
    <name evidence="3" type="ORF">I6G68_08885</name>
    <name evidence="2" type="ORF">ODY43_04780</name>
</gene>
<dbReference type="PANTHER" id="PTHR36566:SF1">
    <property type="entry name" value="PYRIDINIUM-3,5-BISTHIOCARBOXYLIC ACID MONONUCLEOTIDE NICKEL INSERTION PROTEIN"/>
    <property type="match status" value="1"/>
</dbReference>
<dbReference type="InterPro" id="IPR002822">
    <property type="entry name" value="Ni_insertion"/>
</dbReference>
<dbReference type="GeneID" id="72656385"/>
<proteinExistence type="predicted"/>